<dbReference type="InterPro" id="IPR036010">
    <property type="entry name" value="2Fe-2S_ferredoxin-like_sf"/>
</dbReference>
<feature type="region of interest" description="Disordered" evidence="2">
    <location>
        <begin position="83"/>
        <end position="109"/>
    </location>
</feature>
<sequence length="109" mass="11051">MAERAGHVEILVDGVPISARPGMSLAAAMIAAGRWHFRRHPVTGAARGPLCGMGVCFECEVRVDGRDARRACMVAVTGPVIVETGTGPRREPDGAGTGGSAGSGVEPAG</sequence>
<evidence type="ECO:0000256" key="1">
    <source>
        <dbReference type="ARBA" id="ARBA00023002"/>
    </source>
</evidence>
<dbReference type="Pfam" id="PF13510">
    <property type="entry name" value="Fer2_4"/>
    <property type="match status" value="1"/>
</dbReference>
<name>A0ABN3W7Q3_9ACTN</name>
<reference evidence="3 4" key="1">
    <citation type="journal article" date="2019" name="Int. J. Syst. Evol. Microbiol.">
        <title>The Global Catalogue of Microorganisms (GCM) 10K type strain sequencing project: providing services to taxonomists for standard genome sequencing and annotation.</title>
        <authorList>
            <consortium name="The Broad Institute Genomics Platform"/>
            <consortium name="The Broad Institute Genome Sequencing Center for Infectious Disease"/>
            <person name="Wu L."/>
            <person name="Ma J."/>
        </authorList>
    </citation>
    <scope>NUCLEOTIDE SEQUENCE [LARGE SCALE GENOMIC DNA]</scope>
    <source>
        <strain evidence="3 4">JCM 6242</strain>
    </source>
</reference>
<organism evidence="3 4">
    <name type="scientific">Streptosporangium fragile</name>
    <dbReference type="NCBI Taxonomy" id="46186"/>
    <lineage>
        <taxon>Bacteria</taxon>
        <taxon>Bacillati</taxon>
        <taxon>Actinomycetota</taxon>
        <taxon>Actinomycetes</taxon>
        <taxon>Streptosporangiales</taxon>
        <taxon>Streptosporangiaceae</taxon>
        <taxon>Streptosporangium</taxon>
    </lineage>
</organism>
<gene>
    <name evidence="3" type="ORF">GCM10010517_66110</name>
</gene>
<evidence type="ECO:0000256" key="2">
    <source>
        <dbReference type="SAM" id="MobiDB-lite"/>
    </source>
</evidence>
<dbReference type="SUPFAM" id="SSF54292">
    <property type="entry name" value="2Fe-2S ferredoxin-like"/>
    <property type="match status" value="1"/>
</dbReference>
<comment type="caution">
    <text evidence="3">The sequence shown here is derived from an EMBL/GenBank/DDBJ whole genome shotgun (WGS) entry which is preliminary data.</text>
</comment>
<protein>
    <recommendedName>
        <fullName evidence="5">(2Fe-2S)-binding protein</fullName>
    </recommendedName>
</protein>
<dbReference type="RefSeq" id="WP_344979748.1">
    <property type="nucleotide sequence ID" value="NZ_BAAAVI010000068.1"/>
</dbReference>
<dbReference type="Proteomes" id="UP001500831">
    <property type="component" value="Unassembled WGS sequence"/>
</dbReference>
<evidence type="ECO:0000313" key="3">
    <source>
        <dbReference type="EMBL" id="GAA2900481.1"/>
    </source>
</evidence>
<dbReference type="InterPro" id="IPR042204">
    <property type="entry name" value="2Fe-2S-bd_N"/>
</dbReference>
<evidence type="ECO:0008006" key="5">
    <source>
        <dbReference type="Google" id="ProtNLM"/>
    </source>
</evidence>
<keyword evidence="1" id="KW-0560">Oxidoreductase</keyword>
<accession>A0ABN3W7Q3</accession>
<proteinExistence type="predicted"/>
<dbReference type="Gene3D" id="3.10.20.440">
    <property type="entry name" value="2Fe-2S iron-sulphur cluster binding domain, sarcosine oxidase, alpha subunit, N-terminal domain"/>
    <property type="match status" value="1"/>
</dbReference>
<keyword evidence="4" id="KW-1185">Reference proteome</keyword>
<evidence type="ECO:0000313" key="4">
    <source>
        <dbReference type="Proteomes" id="UP001500831"/>
    </source>
</evidence>
<dbReference type="EMBL" id="BAAAVI010000068">
    <property type="protein sequence ID" value="GAA2900481.1"/>
    <property type="molecule type" value="Genomic_DNA"/>
</dbReference>